<feature type="non-terminal residue" evidence="2">
    <location>
        <position position="1"/>
    </location>
</feature>
<dbReference type="EMBL" id="BTSY01000005">
    <property type="protein sequence ID" value="GMT30755.1"/>
    <property type="molecule type" value="Genomic_DNA"/>
</dbReference>
<keyword evidence="1" id="KW-0472">Membrane</keyword>
<name>A0AAV5WGF0_9BILA</name>
<sequence length="156" mass="16962">FGNCIGAHNLRSYALSMLHTAVFSVAIVIVGHFHAILTIAEEDFAPIACQASYLYSVIDCNGGAARNITTISVVCVVIACLILLLLVGLSMIAFFIYLTSIISAIEGEKSCFPLLLSSIRHLLQQKSGQGVQWRKLAVTMFLARRQSPCVEMLTVE</sequence>
<proteinExistence type="predicted"/>
<comment type="caution">
    <text evidence="2">The sequence shown here is derived from an EMBL/GenBank/DDBJ whole genome shotgun (WGS) entry which is preliminary data.</text>
</comment>
<gene>
    <name evidence="2" type="ORF">PFISCL1PPCAC_22052</name>
</gene>
<feature type="transmembrane region" description="Helical" evidence="1">
    <location>
        <begin position="12"/>
        <end position="37"/>
    </location>
</feature>
<accession>A0AAV5WGF0</accession>
<dbReference type="Proteomes" id="UP001432322">
    <property type="component" value="Unassembled WGS sequence"/>
</dbReference>
<keyword evidence="1" id="KW-1133">Transmembrane helix</keyword>
<evidence type="ECO:0000313" key="2">
    <source>
        <dbReference type="EMBL" id="GMT30755.1"/>
    </source>
</evidence>
<feature type="transmembrane region" description="Helical" evidence="1">
    <location>
        <begin position="71"/>
        <end position="98"/>
    </location>
</feature>
<keyword evidence="3" id="KW-1185">Reference proteome</keyword>
<protein>
    <recommendedName>
        <fullName evidence="4">Protein S-acyltransferase</fullName>
    </recommendedName>
</protein>
<evidence type="ECO:0000313" key="3">
    <source>
        <dbReference type="Proteomes" id="UP001432322"/>
    </source>
</evidence>
<evidence type="ECO:0000256" key="1">
    <source>
        <dbReference type="SAM" id="Phobius"/>
    </source>
</evidence>
<feature type="non-terminal residue" evidence="2">
    <location>
        <position position="156"/>
    </location>
</feature>
<dbReference type="AlphaFoldDB" id="A0AAV5WGF0"/>
<reference evidence="2" key="1">
    <citation type="submission" date="2023-10" db="EMBL/GenBank/DDBJ databases">
        <title>Genome assembly of Pristionchus species.</title>
        <authorList>
            <person name="Yoshida K."/>
            <person name="Sommer R.J."/>
        </authorList>
    </citation>
    <scope>NUCLEOTIDE SEQUENCE</scope>
    <source>
        <strain evidence="2">RS5133</strain>
    </source>
</reference>
<keyword evidence="1" id="KW-0812">Transmembrane</keyword>
<organism evidence="2 3">
    <name type="scientific">Pristionchus fissidentatus</name>
    <dbReference type="NCBI Taxonomy" id="1538716"/>
    <lineage>
        <taxon>Eukaryota</taxon>
        <taxon>Metazoa</taxon>
        <taxon>Ecdysozoa</taxon>
        <taxon>Nematoda</taxon>
        <taxon>Chromadorea</taxon>
        <taxon>Rhabditida</taxon>
        <taxon>Rhabditina</taxon>
        <taxon>Diplogasteromorpha</taxon>
        <taxon>Diplogasteroidea</taxon>
        <taxon>Neodiplogasteridae</taxon>
        <taxon>Pristionchus</taxon>
    </lineage>
</organism>
<evidence type="ECO:0008006" key="4">
    <source>
        <dbReference type="Google" id="ProtNLM"/>
    </source>
</evidence>